<dbReference type="SUPFAM" id="SSF51735">
    <property type="entry name" value="NAD(P)-binding Rossmann-fold domains"/>
    <property type="match status" value="1"/>
</dbReference>
<keyword evidence="3" id="KW-1185">Reference proteome</keyword>
<feature type="domain" description="NAD-dependent epimerase/dehydratase" evidence="1">
    <location>
        <begin position="7"/>
        <end position="229"/>
    </location>
</feature>
<gene>
    <name evidence="2" type="ORF">J8C06_14970</name>
</gene>
<dbReference type="EMBL" id="CP072649">
    <property type="protein sequence ID" value="QUW04333.1"/>
    <property type="molecule type" value="Genomic_DNA"/>
</dbReference>
<dbReference type="Gene3D" id="3.40.50.720">
    <property type="entry name" value="NAD(P)-binding Rossmann-like Domain"/>
    <property type="match status" value="1"/>
</dbReference>
<dbReference type="Pfam" id="PF01370">
    <property type="entry name" value="Epimerase"/>
    <property type="match status" value="1"/>
</dbReference>
<evidence type="ECO:0000313" key="2">
    <source>
        <dbReference type="EMBL" id="QUW04333.1"/>
    </source>
</evidence>
<sequence length="320" mass="34668">MGEPIFLIIGGGGYVGARLAEDLAQVGHVLVTGRRRSAIRDRWLARHLGRITWQTYDAATDGTLPVEGDYVAVFNLATPSAAEAAAQPDAARHQALATVEAAVQLVATGRARRLLHFSTFHVYGAPSETAPRPWYRESDPPTPTHPYGVMHAACEAYLSAANLPNTIIVRPTNLIGAPAHLDLGPQQQLMFLDLCWQAVQHRVMTLRTDGLAYRDFLPLASALAGIHRLLSSECPPRQCHLAAGQAMPLRDLAERIRQVAAAQYGWEVTLAFGKHPDAFRHPFQVDITALHELGWSPAGGETLDAEIAATLASFNAMTPS</sequence>
<dbReference type="CDD" id="cd08946">
    <property type="entry name" value="SDR_e"/>
    <property type="match status" value="1"/>
</dbReference>
<dbReference type="RefSeq" id="WP_211430222.1">
    <property type="nucleotide sequence ID" value="NZ_CP072649.1"/>
</dbReference>
<dbReference type="InterPro" id="IPR036291">
    <property type="entry name" value="NAD(P)-bd_dom_sf"/>
</dbReference>
<name>A0ABX8BFD7_9BACT</name>
<evidence type="ECO:0000259" key="1">
    <source>
        <dbReference type="Pfam" id="PF01370"/>
    </source>
</evidence>
<dbReference type="PANTHER" id="PTHR43245">
    <property type="entry name" value="BIFUNCTIONAL POLYMYXIN RESISTANCE PROTEIN ARNA"/>
    <property type="match status" value="1"/>
</dbReference>
<accession>A0ABX8BFD7</accession>
<evidence type="ECO:0000313" key="3">
    <source>
        <dbReference type="Proteomes" id="UP000676506"/>
    </source>
</evidence>
<organism evidence="2 3">
    <name type="scientific">Chloracidobacterium validum</name>
    <dbReference type="NCBI Taxonomy" id="2821543"/>
    <lineage>
        <taxon>Bacteria</taxon>
        <taxon>Pseudomonadati</taxon>
        <taxon>Acidobacteriota</taxon>
        <taxon>Terriglobia</taxon>
        <taxon>Terriglobales</taxon>
        <taxon>Acidobacteriaceae</taxon>
        <taxon>Chloracidobacterium</taxon>
    </lineage>
</organism>
<proteinExistence type="predicted"/>
<dbReference type="InterPro" id="IPR050177">
    <property type="entry name" value="Lipid_A_modif_metabolic_enz"/>
</dbReference>
<reference evidence="2 3" key="1">
    <citation type="submission" date="2021-03" db="EMBL/GenBank/DDBJ databases">
        <title>Genomic and phenotypic characterization of Chloracidobacterium isolates provides evidence for multiple species.</title>
        <authorList>
            <person name="Saini M.K."/>
            <person name="Costas A.M.G."/>
            <person name="Tank M."/>
            <person name="Bryant D.A."/>
        </authorList>
    </citation>
    <scope>NUCLEOTIDE SEQUENCE [LARGE SCALE GENOMIC DNA]</scope>
    <source>
        <strain evidence="2 3">BV2-C</strain>
    </source>
</reference>
<dbReference type="InterPro" id="IPR001509">
    <property type="entry name" value="Epimerase_deHydtase"/>
</dbReference>
<dbReference type="Proteomes" id="UP000676506">
    <property type="component" value="Chromosome 2"/>
</dbReference>
<protein>
    <submittedName>
        <fullName evidence="2">NAD(P)-dependent oxidoreductase</fullName>
    </submittedName>
</protein>